<dbReference type="FunFam" id="3.30.565.10:FF:000006">
    <property type="entry name" value="Sensor histidine kinase WalK"/>
    <property type="match status" value="1"/>
</dbReference>
<dbReference type="AlphaFoldDB" id="A0A6J7VT62"/>
<dbReference type="SUPFAM" id="SSF55874">
    <property type="entry name" value="ATPase domain of HSP90 chaperone/DNA topoisomerase II/histidine kinase"/>
    <property type="match status" value="1"/>
</dbReference>
<dbReference type="PRINTS" id="PR00344">
    <property type="entry name" value="BCTRLSENSOR"/>
</dbReference>
<dbReference type="FunFam" id="1.10.287.130:FF:000001">
    <property type="entry name" value="Two-component sensor histidine kinase"/>
    <property type="match status" value="1"/>
</dbReference>
<dbReference type="InterPro" id="IPR036890">
    <property type="entry name" value="HATPase_C_sf"/>
</dbReference>
<evidence type="ECO:0000256" key="4">
    <source>
        <dbReference type="ARBA" id="ARBA00022679"/>
    </source>
</evidence>
<evidence type="ECO:0000256" key="8">
    <source>
        <dbReference type="SAM" id="Phobius"/>
    </source>
</evidence>
<dbReference type="InterPro" id="IPR003594">
    <property type="entry name" value="HATPase_dom"/>
</dbReference>
<keyword evidence="6" id="KW-0902">Two-component regulatory system</keyword>
<keyword evidence="7 8" id="KW-0472">Membrane</keyword>
<keyword evidence="8" id="KW-0812">Transmembrane</keyword>
<dbReference type="SMART" id="SM00387">
    <property type="entry name" value="HATPase_c"/>
    <property type="match status" value="1"/>
</dbReference>
<dbReference type="SUPFAM" id="SSF47384">
    <property type="entry name" value="Homodimeric domain of signal transducing histidine kinase"/>
    <property type="match status" value="1"/>
</dbReference>
<dbReference type="EC" id="2.7.13.3" evidence="2"/>
<organism evidence="10">
    <name type="scientific">freshwater metagenome</name>
    <dbReference type="NCBI Taxonomy" id="449393"/>
    <lineage>
        <taxon>unclassified sequences</taxon>
        <taxon>metagenomes</taxon>
        <taxon>ecological metagenomes</taxon>
    </lineage>
</organism>
<evidence type="ECO:0000256" key="3">
    <source>
        <dbReference type="ARBA" id="ARBA00022553"/>
    </source>
</evidence>
<evidence type="ECO:0000256" key="5">
    <source>
        <dbReference type="ARBA" id="ARBA00022777"/>
    </source>
</evidence>
<dbReference type="InterPro" id="IPR036097">
    <property type="entry name" value="HisK_dim/P_sf"/>
</dbReference>
<dbReference type="InterPro" id="IPR004358">
    <property type="entry name" value="Sig_transdc_His_kin-like_C"/>
</dbReference>
<dbReference type="InterPro" id="IPR005467">
    <property type="entry name" value="His_kinase_dom"/>
</dbReference>
<evidence type="ECO:0000259" key="9">
    <source>
        <dbReference type="PROSITE" id="PS50109"/>
    </source>
</evidence>
<dbReference type="Pfam" id="PF02518">
    <property type="entry name" value="HATPase_c"/>
    <property type="match status" value="1"/>
</dbReference>
<dbReference type="CDD" id="cd00082">
    <property type="entry name" value="HisKA"/>
    <property type="match status" value="1"/>
</dbReference>
<dbReference type="PANTHER" id="PTHR43711">
    <property type="entry name" value="TWO-COMPONENT HISTIDINE KINASE"/>
    <property type="match status" value="1"/>
</dbReference>
<feature type="transmembrane region" description="Helical" evidence="8">
    <location>
        <begin position="166"/>
        <end position="186"/>
    </location>
</feature>
<dbReference type="SMART" id="SM00388">
    <property type="entry name" value="HisKA"/>
    <property type="match status" value="1"/>
</dbReference>
<evidence type="ECO:0000256" key="2">
    <source>
        <dbReference type="ARBA" id="ARBA00012438"/>
    </source>
</evidence>
<dbReference type="PROSITE" id="PS50109">
    <property type="entry name" value="HIS_KIN"/>
    <property type="match status" value="1"/>
</dbReference>
<dbReference type="GO" id="GO:0000155">
    <property type="term" value="F:phosphorelay sensor kinase activity"/>
    <property type="evidence" value="ECO:0007669"/>
    <property type="project" value="InterPro"/>
</dbReference>
<keyword evidence="8" id="KW-1133">Transmembrane helix</keyword>
<keyword evidence="4" id="KW-0808">Transferase</keyword>
<dbReference type="Gene3D" id="3.30.565.10">
    <property type="entry name" value="Histidine kinase-like ATPase, C-terminal domain"/>
    <property type="match status" value="1"/>
</dbReference>
<feature type="domain" description="Histidine kinase" evidence="9">
    <location>
        <begin position="234"/>
        <end position="459"/>
    </location>
</feature>
<keyword evidence="3" id="KW-0597">Phosphoprotein</keyword>
<evidence type="ECO:0000313" key="10">
    <source>
        <dbReference type="EMBL" id="CAB5118021.1"/>
    </source>
</evidence>
<dbReference type="Gene3D" id="1.10.287.130">
    <property type="match status" value="1"/>
</dbReference>
<dbReference type="InterPro" id="IPR050736">
    <property type="entry name" value="Sensor_HK_Regulatory"/>
</dbReference>
<comment type="catalytic activity">
    <reaction evidence="1">
        <text>ATP + protein L-histidine = ADP + protein N-phospho-L-histidine.</text>
        <dbReference type="EC" id="2.7.13.3"/>
    </reaction>
</comment>
<evidence type="ECO:0000256" key="1">
    <source>
        <dbReference type="ARBA" id="ARBA00000085"/>
    </source>
</evidence>
<reference evidence="10" key="1">
    <citation type="submission" date="2020-05" db="EMBL/GenBank/DDBJ databases">
        <authorList>
            <person name="Chiriac C."/>
            <person name="Salcher M."/>
            <person name="Ghai R."/>
            <person name="Kavagutti S V."/>
        </authorList>
    </citation>
    <scope>NUCLEOTIDE SEQUENCE</scope>
</reference>
<dbReference type="EMBL" id="CAFBRV010000090">
    <property type="protein sequence ID" value="CAB5118021.1"/>
    <property type="molecule type" value="Genomic_DNA"/>
</dbReference>
<name>A0A6J7VT62_9ZZZZ</name>
<dbReference type="PANTHER" id="PTHR43711:SF1">
    <property type="entry name" value="HISTIDINE KINASE 1"/>
    <property type="match status" value="1"/>
</dbReference>
<keyword evidence="5" id="KW-0418">Kinase</keyword>
<gene>
    <name evidence="10" type="ORF">UFOPK4410_00900</name>
</gene>
<proteinExistence type="predicted"/>
<evidence type="ECO:0000256" key="6">
    <source>
        <dbReference type="ARBA" id="ARBA00023012"/>
    </source>
</evidence>
<protein>
    <recommendedName>
        <fullName evidence="2">histidine kinase</fullName>
        <ecNumber evidence="2">2.7.13.3</ecNumber>
    </recommendedName>
</protein>
<sequence>MVTLSLVALTFLSSEISRGASRDVKLFTSAELSSTSLIVVQRESLAYTTKFSQWLGGDIERRDVQIARALLAQRLGVVVSSNLPIGQQMSQRYFENLSSSDAILNDAQPGYLSREAAIKIKSRSTDFIDAMLLETRSLVAAYQRALDQVLQKSAVNRQERAEKALFLLYSFLGLSLIFFSTIVYTLRKQYQRNYNANIEQLRVINEAVAQLSETRMVVDQLELLDERKNIFISTVNHELRTPLTSIVGYIDILREKCEGSDDGELKKIIEVLERNSNNLLNLVQDILSLTNLESGSSGLLKSDIDLKEVASDAILLLAPLAESSDVSVTFKVDEGLPTQVLANKNQLLEVLTNLLGNAIKFSKHGGNVRVLIERSASRESVKMLKISVSDDGIGIPEDELEEIFSSFFRASNARNSEITGTGLGLAITSRIIEEHHGYITVNSVLGKRTTFTVELPVFVLEMEEFIDSRKEDVLMKAIVALETCTISELRDTCHEMLGVLGFYDLEGSGREISNLATWFKANEGAQESEIISRKLEVVERLRGNLAELKSMKEM</sequence>
<accession>A0A6J7VT62</accession>
<evidence type="ECO:0000256" key="7">
    <source>
        <dbReference type="ARBA" id="ARBA00023136"/>
    </source>
</evidence>
<dbReference type="InterPro" id="IPR003661">
    <property type="entry name" value="HisK_dim/P_dom"/>
</dbReference>
<dbReference type="Pfam" id="PF00512">
    <property type="entry name" value="HisKA"/>
    <property type="match status" value="1"/>
</dbReference>